<dbReference type="EMBL" id="JBHRSJ010000035">
    <property type="protein sequence ID" value="MFC2974348.1"/>
    <property type="molecule type" value="Genomic_DNA"/>
</dbReference>
<comment type="caution">
    <text evidence="2">The sequence shown here is derived from an EMBL/GenBank/DDBJ whole genome shotgun (WGS) entry which is preliminary data.</text>
</comment>
<feature type="region of interest" description="Disordered" evidence="1">
    <location>
        <begin position="71"/>
        <end position="95"/>
    </location>
</feature>
<accession>A0ABV7AXN6</accession>
<keyword evidence="3" id="KW-1185">Reference proteome</keyword>
<dbReference type="Proteomes" id="UP001595457">
    <property type="component" value="Unassembled WGS sequence"/>
</dbReference>
<evidence type="ECO:0000313" key="3">
    <source>
        <dbReference type="Proteomes" id="UP001595457"/>
    </source>
</evidence>
<evidence type="ECO:0008006" key="4">
    <source>
        <dbReference type="Google" id="ProtNLM"/>
    </source>
</evidence>
<proteinExistence type="predicted"/>
<name>A0ABV7AXN6_9GAMM</name>
<dbReference type="RefSeq" id="WP_377816488.1">
    <property type="nucleotide sequence ID" value="NZ_JBHRSJ010000035.1"/>
</dbReference>
<gene>
    <name evidence="2" type="ORF">ACFOJE_19320</name>
</gene>
<reference evidence="3" key="1">
    <citation type="journal article" date="2019" name="Int. J. Syst. Evol. Microbiol.">
        <title>The Global Catalogue of Microorganisms (GCM) 10K type strain sequencing project: providing services to taxonomists for standard genome sequencing and annotation.</title>
        <authorList>
            <consortium name="The Broad Institute Genomics Platform"/>
            <consortium name="The Broad Institute Genome Sequencing Center for Infectious Disease"/>
            <person name="Wu L."/>
            <person name="Ma J."/>
        </authorList>
    </citation>
    <scope>NUCLEOTIDE SEQUENCE [LARGE SCALE GENOMIC DNA]</scope>
    <source>
        <strain evidence="3">KCTC 62195</strain>
    </source>
</reference>
<protein>
    <recommendedName>
        <fullName evidence="4">Mu-like prophage FluMu N-terminal domain-containing protein</fullName>
    </recommendedName>
</protein>
<evidence type="ECO:0000313" key="2">
    <source>
        <dbReference type="EMBL" id="MFC2974348.1"/>
    </source>
</evidence>
<dbReference type="Gene3D" id="3.40.5.80">
    <property type="match status" value="1"/>
</dbReference>
<sequence>MAKTTAKGAPISQTRRGIFVRSLPPTFRRAGLQFTHDGHALLLDDLSEAQIEAIAEEPLLSVRPCEFPASAFDDVPFDEQAADGAKDPANSEADA</sequence>
<organism evidence="2 3">
    <name type="scientific">Azotobacter bryophylli</name>
    <dbReference type="NCBI Taxonomy" id="1986537"/>
    <lineage>
        <taxon>Bacteria</taxon>
        <taxon>Pseudomonadati</taxon>
        <taxon>Pseudomonadota</taxon>
        <taxon>Gammaproteobacteria</taxon>
        <taxon>Pseudomonadales</taxon>
        <taxon>Pseudomonadaceae</taxon>
        <taxon>Azotobacter</taxon>
    </lineage>
</organism>
<dbReference type="SUPFAM" id="SSF160059">
    <property type="entry name" value="PriA/YqbF domain"/>
    <property type="match status" value="1"/>
</dbReference>
<evidence type="ECO:0000256" key="1">
    <source>
        <dbReference type="SAM" id="MobiDB-lite"/>
    </source>
</evidence>